<dbReference type="GO" id="GO:0006352">
    <property type="term" value="P:DNA-templated transcription initiation"/>
    <property type="evidence" value="ECO:0007669"/>
    <property type="project" value="InterPro"/>
</dbReference>
<dbReference type="Gene3D" id="1.10.10.10">
    <property type="entry name" value="Winged helix-like DNA-binding domain superfamily/Winged helix DNA-binding domain"/>
    <property type="match status" value="1"/>
</dbReference>
<dbReference type="Gene3D" id="1.10.1740.10">
    <property type="match status" value="1"/>
</dbReference>
<evidence type="ECO:0000313" key="8">
    <source>
        <dbReference type="Proteomes" id="UP001198200"/>
    </source>
</evidence>
<evidence type="ECO:0000259" key="6">
    <source>
        <dbReference type="Pfam" id="PF08281"/>
    </source>
</evidence>
<dbReference type="AlphaFoldDB" id="A0AAE3E3D4"/>
<dbReference type="PANTHER" id="PTHR43133:SF8">
    <property type="entry name" value="RNA POLYMERASE SIGMA FACTOR HI_1459-RELATED"/>
    <property type="match status" value="1"/>
</dbReference>
<evidence type="ECO:0000256" key="4">
    <source>
        <dbReference type="ARBA" id="ARBA00023125"/>
    </source>
</evidence>
<accession>A0AAE3E3D4</accession>
<gene>
    <name evidence="7" type="ORF">LKD48_05585</name>
</gene>
<evidence type="ECO:0000256" key="5">
    <source>
        <dbReference type="ARBA" id="ARBA00023163"/>
    </source>
</evidence>
<dbReference type="PANTHER" id="PTHR43133">
    <property type="entry name" value="RNA POLYMERASE ECF-TYPE SIGMA FACTO"/>
    <property type="match status" value="1"/>
</dbReference>
<dbReference type="GO" id="GO:0003677">
    <property type="term" value="F:DNA binding"/>
    <property type="evidence" value="ECO:0007669"/>
    <property type="project" value="UniProtKB-KW"/>
</dbReference>
<sequence length="186" mass="22046">MQTKDDEIIELYWKRDPKAIEETQTHYGEKLGRLSFGILENREDAQECVNDTYLRTWNSIPPTRPQFLFAYLAKICRFLCFDVLDHKNAQKRSALVVELTHEMQQCIPDSRDEDKVQGEQIGQNITAFLRTQSKQDRLLFMKRYWYGVSIKDLAQQMQISESSAKVRLHRIRGRLKKYLESEGIWI</sequence>
<dbReference type="Pfam" id="PF08281">
    <property type="entry name" value="Sigma70_r4_2"/>
    <property type="match status" value="1"/>
</dbReference>
<evidence type="ECO:0000313" key="7">
    <source>
        <dbReference type="EMBL" id="MCC2221120.1"/>
    </source>
</evidence>
<organism evidence="7 8">
    <name type="scientific">Anthropogastromicrobium aceti</name>
    <dbReference type="NCBI Taxonomy" id="2981768"/>
    <lineage>
        <taxon>Bacteria</taxon>
        <taxon>Bacillati</taxon>
        <taxon>Bacillota</taxon>
        <taxon>Clostridia</taxon>
        <taxon>Lachnospirales</taxon>
        <taxon>Lachnospiraceae</taxon>
        <taxon>Anthropogastromicrobium</taxon>
    </lineage>
</organism>
<evidence type="ECO:0000256" key="3">
    <source>
        <dbReference type="ARBA" id="ARBA00023082"/>
    </source>
</evidence>
<dbReference type="SUPFAM" id="SSF88659">
    <property type="entry name" value="Sigma3 and sigma4 domains of RNA polymerase sigma factors"/>
    <property type="match status" value="1"/>
</dbReference>
<protein>
    <submittedName>
        <fullName evidence="7">Sigma-70 family RNA polymerase sigma factor</fullName>
    </submittedName>
</protein>
<name>A0AAE3E3D4_9FIRM</name>
<dbReference type="InterPro" id="IPR036388">
    <property type="entry name" value="WH-like_DNA-bd_sf"/>
</dbReference>
<evidence type="ECO:0000256" key="2">
    <source>
        <dbReference type="ARBA" id="ARBA00023015"/>
    </source>
</evidence>
<proteinExistence type="inferred from homology"/>
<dbReference type="InterPro" id="IPR013249">
    <property type="entry name" value="RNA_pol_sigma70_r4_t2"/>
</dbReference>
<dbReference type="InterPro" id="IPR013325">
    <property type="entry name" value="RNA_pol_sigma_r2"/>
</dbReference>
<dbReference type="EMBL" id="JAJEQN010000010">
    <property type="protein sequence ID" value="MCC2221120.1"/>
    <property type="molecule type" value="Genomic_DNA"/>
</dbReference>
<dbReference type="GO" id="GO:0016987">
    <property type="term" value="F:sigma factor activity"/>
    <property type="evidence" value="ECO:0007669"/>
    <property type="project" value="UniProtKB-KW"/>
</dbReference>
<comment type="similarity">
    <text evidence="1">Belongs to the sigma-70 factor family. ECF subfamily.</text>
</comment>
<keyword evidence="5" id="KW-0804">Transcription</keyword>
<keyword evidence="3" id="KW-0731">Sigma factor</keyword>
<keyword evidence="8" id="KW-1185">Reference proteome</keyword>
<evidence type="ECO:0000256" key="1">
    <source>
        <dbReference type="ARBA" id="ARBA00010641"/>
    </source>
</evidence>
<dbReference type="InterPro" id="IPR039425">
    <property type="entry name" value="RNA_pol_sigma-70-like"/>
</dbReference>
<dbReference type="Proteomes" id="UP001198200">
    <property type="component" value="Unassembled WGS sequence"/>
</dbReference>
<keyword evidence="2" id="KW-0805">Transcription regulation</keyword>
<dbReference type="InterPro" id="IPR014284">
    <property type="entry name" value="RNA_pol_sigma-70_dom"/>
</dbReference>
<dbReference type="NCBIfam" id="TIGR02937">
    <property type="entry name" value="sigma70-ECF"/>
    <property type="match status" value="1"/>
</dbReference>
<dbReference type="InterPro" id="IPR013324">
    <property type="entry name" value="RNA_pol_sigma_r3/r4-like"/>
</dbReference>
<reference evidence="7 8" key="1">
    <citation type="submission" date="2021-10" db="EMBL/GenBank/DDBJ databases">
        <title>Anaerobic single-cell dispensing facilitates the cultivation of human gut bacteria.</title>
        <authorList>
            <person name="Afrizal A."/>
        </authorList>
    </citation>
    <scope>NUCLEOTIDE SEQUENCE [LARGE SCALE GENOMIC DNA]</scope>
    <source>
        <strain evidence="7 8">CLA-AA-H224</strain>
    </source>
</reference>
<dbReference type="SUPFAM" id="SSF88946">
    <property type="entry name" value="Sigma2 domain of RNA polymerase sigma factors"/>
    <property type="match status" value="1"/>
</dbReference>
<comment type="caution">
    <text evidence="7">The sequence shown here is derived from an EMBL/GenBank/DDBJ whole genome shotgun (WGS) entry which is preliminary data.</text>
</comment>
<keyword evidence="4" id="KW-0238">DNA-binding</keyword>
<feature type="domain" description="RNA polymerase sigma factor 70 region 4 type 2" evidence="6">
    <location>
        <begin position="133"/>
        <end position="175"/>
    </location>
</feature>
<dbReference type="RefSeq" id="WP_308731468.1">
    <property type="nucleotide sequence ID" value="NZ_JAJEQN010000010.1"/>
</dbReference>